<evidence type="ECO:0000259" key="1">
    <source>
        <dbReference type="Pfam" id="PF21847"/>
    </source>
</evidence>
<evidence type="ECO:0000313" key="2">
    <source>
        <dbReference type="EMBL" id="DAF58137.1"/>
    </source>
</evidence>
<name>A0A8S5T4H4_9CAUD</name>
<feature type="domain" description="DUF6906" evidence="1">
    <location>
        <begin position="3"/>
        <end position="51"/>
    </location>
</feature>
<organism evidence="2">
    <name type="scientific">Caudovirales sp. ctyaR3</name>
    <dbReference type="NCBI Taxonomy" id="2827640"/>
    <lineage>
        <taxon>Viruses</taxon>
        <taxon>Duplodnaviria</taxon>
        <taxon>Heunggongvirae</taxon>
        <taxon>Uroviricota</taxon>
        <taxon>Caudoviricetes</taxon>
    </lineage>
</organism>
<reference evidence="2" key="1">
    <citation type="journal article" date="2021" name="Proc. Natl. Acad. Sci. U.S.A.">
        <title>A Catalog of Tens of Thousands of Viruses from Human Metagenomes Reveals Hidden Associations with Chronic Diseases.</title>
        <authorList>
            <person name="Tisza M.J."/>
            <person name="Buck C.B."/>
        </authorList>
    </citation>
    <scope>NUCLEOTIDE SEQUENCE</scope>
    <source>
        <strain evidence="2">CtyaR3</strain>
    </source>
</reference>
<dbReference type="Pfam" id="PF21847">
    <property type="entry name" value="DUF6906"/>
    <property type="match status" value="1"/>
</dbReference>
<dbReference type="EMBL" id="BK032746">
    <property type="protein sequence ID" value="DAF58137.1"/>
    <property type="molecule type" value="Genomic_DNA"/>
</dbReference>
<proteinExistence type="predicted"/>
<protein>
    <recommendedName>
        <fullName evidence="1">DUF6906 domain-containing protein</fullName>
    </recommendedName>
</protein>
<accession>A0A8S5T4H4</accession>
<dbReference type="InterPro" id="IPR054201">
    <property type="entry name" value="DUF6906"/>
</dbReference>
<sequence>MKVRGKKLTRRQKEALSAQGWDFRLYLCVRDTPDFMELVNRTTGKYVMFRK</sequence>